<dbReference type="EMBL" id="CP022111">
    <property type="protein sequence ID" value="ASG22881.1"/>
    <property type="molecule type" value="Genomic_DNA"/>
</dbReference>
<dbReference type="KEGG" id="nao:Y958_18480"/>
<dbReference type="InterPro" id="IPR006860">
    <property type="entry name" value="FecR"/>
</dbReference>
<dbReference type="GO" id="GO:0016989">
    <property type="term" value="F:sigma factor antagonist activity"/>
    <property type="evidence" value="ECO:0007669"/>
    <property type="project" value="TreeGrafter"/>
</dbReference>
<evidence type="ECO:0000259" key="1">
    <source>
        <dbReference type="Pfam" id="PF04773"/>
    </source>
</evidence>
<sequence>MGRQSRRRTRRRQGWKSVITHRPSAKSIDEAAARWVARLDAGALTPAEETELTDWLDSDIRCVGAMARAQAYFVSPRMELAMRILRRPPAPSVAQWGTLPRRAVLMGAAASVLGAAVLVRRPAPAAGRRYASEVGEVRRIPLPDGSRITLNTDSVLEVDYREDSRTIRLLKGEAYFEVAKNPDRPFVVEGPKAQARAVGTAYAVRLEDDKGGMRVQVTSGRVAVELPPPAPPATAWQALERLWTPSAGATNGTHVTANQEAEVRIGLNAAGVEEVQVSLRDVAPGVLGRSLMWREGLLSFEGVTLAEAAAEFARYSVQKIVVKGPPAHERISGLFAATDPAGFARAIALGLRIKSKREGDVITLYK</sequence>
<evidence type="ECO:0000313" key="3">
    <source>
        <dbReference type="Proteomes" id="UP000197153"/>
    </source>
</evidence>
<dbReference type="PANTHER" id="PTHR30273">
    <property type="entry name" value="PERIPLASMIC SIGNAL SENSOR AND SIGMA FACTOR ACTIVATOR FECR-RELATED"/>
    <property type="match status" value="1"/>
</dbReference>
<dbReference type="Gene3D" id="3.55.50.30">
    <property type="match status" value="1"/>
</dbReference>
<accession>A0A248JWK8</accession>
<proteinExistence type="predicted"/>
<dbReference type="Pfam" id="PF04773">
    <property type="entry name" value="FecR"/>
    <property type="match status" value="1"/>
</dbReference>
<protein>
    <recommendedName>
        <fullName evidence="1">FecR protein domain-containing protein</fullName>
    </recommendedName>
</protein>
<dbReference type="Gene3D" id="2.60.120.1440">
    <property type="match status" value="1"/>
</dbReference>
<reference evidence="2 3" key="1">
    <citation type="submission" date="2017-06" db="EMBL/GenBank/DDBJ databases">
        <title>Complete genome sequence of Nitrospirillum amazonense strain CBAmC, an endophytic nitrogen-fixing and plant growth-promoting bacterium, isolated from sugarcane.</title>
        <authorList>
            <person name="Schwab S."/>
            <person name="dos Santos Teixeira K.R."/>
            <person name="Simoes Araujo J.L."/>
            <person name="Soares Vidal M."/>
            <person name="Borges de Freitas H.R."/>
            <person name="Rivello Crivelaro A.L."/>
            <person name="Bueno de Camargo Nunes A."/>
            <person name="dos Santos C.M."/>
            <person name="Palmeira da Silva Rosa D."/>
            <person name="da Silva Padilha D."/>
            <person name="da Silva E."/>
            <person name="Araujo Terra L."/>
            <person name="Soares Mendes V."/>
            <person name="Farinelli L."/>
            <person name="Magalhaes Cruz L."/>
            <person name="Baldani J.I."/>
        </authorList>
    </citation>
    <scope>NUCLEOTIDE SEQUENCE [LARGE SCALE GENOMIC DNA]</scope>
    <source>
        <strain evidence="2 3">CBAmC</strain>
    </source>
</reference>
<organism evidence="2 3">
    <name type="scientific">Nitrospirillum viridazoti CBAmc</name>
    <dbReference type="NCBI Taxonomy" id="1441467"/>
    <lineage>
        <taxon>Bacteria</taxon>
        <taxon>Pseudomonadati</taxon>
        <taxon>Pseudomonadota</taxon>
        <taxon>Alphaproteobacteria</taxon>
        <taxon>Rhodospirillales</taxon>
        <taxon>Azospirillaceae</taxon>
        <taxon>Nitrospirillum</taxon>
        <taxon>Nitrospirillum viridazoti</taxon>
    </lineage>
</organism>
<keyword evidence="3" id="KW-1185">Reference proteome</keyword>
<name>A0A248JWK8_9PROT</name>
<dbReference type="Proteomes" id="UP000197153">
    <property type="component" value="Chromosome 2"/>
</dbReference>
<feature type="domain" description="FecR protein" evidence="1">
    <location>
        <begin position="129"/>
        <end position="222"/>
    </location>
</feature>
<gene>
    <name evidence="2" type="ORF">Y958_18480</name>
</gene>
<dbReference type="PIRSF" id="PIRSF018266">
    <property type="entry name" value="FecR"/>
    <property type="match status" value="1"/>
</dbReference>
<evidence type="ECO:0000313" key="2">
    <source>
        <dbReference type="EMBL" id="ASG22881.1"/>
    </source>
</evidence>
<dbReference type="PANTHER" id="PTHR30273:SF2">
    <property type="entry name" value="PROTEIN FECR"/>
    <property type="match status" value="1"/>
</dbReference>
<dbReference type="InterPro" id="IPR012373">
    <property type="entry name" value="Ferrdict_sens_TM"/>
</dbReference>
<dbReference type="AlphaFoldDB" id="A0A248JWK8"/>